<comment type="caution">
    <text evidence="3">The sequence shown here is derived from an EMBL/GenBank/DDBJ whole genome shotgun (WGS) entry which is preliminary data.</text>
</comment>
<protein>
    <recommendedName>
        <fullName evidence="2">PORR domain-containing protein</fullName>
    </recommendedName>
</protein>
<dbReference type="InterPro" id="IPR021099">
    <property type="entry name" value="PORR_domain"/>
</dbReference>
<dbReference type="InterPro" id="IPR045040">
    <property type="entry name" value="PORR_fam"/>
</dbReference>
<dbReference type="OrthoDB" id="1892230at2759"/>
<accession>A0A8K0MNP6</accession>
<proteinExistence type="predicted"/>
<evidence type="ECO:0000256" key="1">
    <source>
        <dbReference type="SAM" id="MobiDB-lite"/>
    </source>
</evidence>
<dbReference type="GO" id="GO:0003723">
    <property type="term" value="F:RNA binding"/>
    <property type="evidence" value="ECO:0007669"/>
    <property type="project" value="InterPro"/>
</dbReference>
<dbReference type="PANTHER" id="PTHR31476">
    <property type="entry name" value="PROTEIN WHAT'S THIS FACTOR 1 HOMOLOG, CHLOROPLASTIC"/>
    <property type="match status" value="1"/>
</dbReference>
<dbReference type="Proteomes" id="UP000796880">
    <property type="component" value="Unassembled WGS sequence"/>
</dbReference>
<name>A0A8K0MNP6_9ROSA</name>
<gene>
    <name evidence="3" type="ORF">FNV43_RR03062</name>
</gene>
<organism evidence="3 4">
    <name type="scientific">Rhamnella rubrinervis</name>
    <dbReference type="NCBI Taxonomy" id="2594499"/>
    <lineage>
        <taxon>Eukaryota</taxon>
        <taxon>Viridiplantae</taxon>
        <taxon>Streptophyta</taxon>
        <taxon>Embryophyta</taxon>
        <taxon>Tracheophyta</taxon>
        <taxon>Spermatophyta</taxon>
        <taxon>Magnoliopsida</taxon>
        <taxon>eudicotyledons</taxon>
        <taxon>Gunneridae</taxon>
        <taxon>Pentapetalae</taxon>
        <taxon>rosids</taxon>
        <taxon>fabids</taxon>
        <taxon>Rosales</taxon>
        <taxon>Rhamnaceae</taxon>
        <taxon>rhamnoid group</taxon>
        <taxon>Rhamneae</taxon>
        <taxon>Rhamnella</taxon>
    </lineage>
</organism>
<evidence type="ECO:0000313" key="3">
    <source>
        <dbReference type="EMBL" id="KAF3452629.1"/>
    </source>
</evidence>
<evidence type="ECO:0000259" key="2">
    <source>
        <dbReference type="Pfam" id="PF11955"/>
    </source>
</evidence>
<dbReference type="PANTHER" id="PTHR31476:SF19">
    <property type="entry name" value="UBIQUITIN CARBOXYL-TERMINAL HYDROLASE FAMILY PROTEIN"/>
    <property type="match status" value="1"/>
</dbReference>
<evidence type="ECO:0000313" key="4">
    <source>
        <dbReference type="Proteomes" id="UP000796880"/>
    </source>
</evidence>
<dbReference type="AlphaFoldDB" id="A0A8K0MNP6"/>
<dbReference type="EMBL" id="VOIH02000002">
    <property type="protein sequence ID" value="KAF3452629.1"/>
    <property type="molecule type" value="Genomic_DNA"/>
</dbReference>
<keyword evidence="4" id="KW-1185">Reference proteome</keyword>
<feature type="domain" description="PORR" evidence="2">
    <location>
        <begin position="32"/>
        <end position="363"/>
    </location>
</feature>
<dbReference type="Pfam" id="PF11955">
    <property type="entry name" value="PORR"/>
    <property type="match status" value="1"/>
</dbReference>
<reference evidence="3" key="1">
    <citation type="submission" date="2020-03" db="EMBL/GenBank/DDBJ databases">
        <title>A high-quality chromosome-level genome assembly of a woody plant with both climbing and erect habits, Rhamnella rubrinervis.</title>
        <authorList>
            <person name="Lu Z."/>
            <person name="Yang Y."/>
            <person name="Zhu X."/>
            <person name="Sun Y."/>
        </authorList>
    </citation>
    <scope>NUCLEOTIDE SEQUENCE</scope>
    <source>
        <strain evidence="3">BYM</strain>
        <tissue evidence="3">Leaf</tissue>
    </source>
</reference>
<sequence length="403" mass="46447">MALALRTKQPKLKLIHRLNSNRSFVDAKVKWVRDTYLDFAVQREKDLHQAICLKNHILSHPAKSLSISFASLLKPYLHLSTTSSKFFLTYPFFFHVFQPSPGLPPRVKLTSPVLSLHHEESAIHFSLPHRLDTVNRLSRLLMLAGATRLPLYLIDRLKWDLGLPHNFVCSLLADYPDYFQVSDVEDASTGRTELALELVSWREELAVSELEKKAMNCHPSGKKAKRIAFPMCFPKGFELEKRVKDWVEEWQCLPYISPYENCFHLSPSSDQAEKWTVGVLHELLWLLVSKKTERENLLCLGEYLGFGSRMFKKVLMHHPGIFYVSNKIRTQTVVLREAYRKDFLVEKHPLMGMRYRYIHLLMNKTPKRHKSVTVLASGNRGRGSAAASEMGGRAVEFDHRGHA</sequence>
<feature type="region of interest" description="Disordered" evidence="1">
    <location>
        <begin position="380"/>
        <end position="403"/>
    </location>
</feature>